<accession>A0A9X6NHV1</accession>
<feature type="chain" id="PRO_5040833598" evidence="1">
    <location>
        <begin position="21"/>
        <end position="422"/>
    </location>
</feature>
<sequence>MLLLWILFVVFANFIALIVCENNTTAPIKNIDQVTEVKTAAQKVFAIVHHRNDRFHTSGVATAANTSSQAQFEAEIQNLKLRQHNLTNPQLRAAVHEADAAKIQDVLVGLVRNVSHVEQQHARSLGELVGEIAVNAKAHFERDRTNILASGGLHNSLRSLQQHLENLIVPLGTALARLLVERRSALPPPVVHQEMENGIRSVIEEQKLHNESAQFAHMLANQIHLQEFAVCGHLILKGLVEPYDYLEAVGAGVGEVLATVNYDDKWITHVNVLETLETRISQRIRVALILSGVPHNASLDDEIALLANEIANYTASDLIRLMDRSDEIDEARREMRMASAHYAKSLWNIRTLNLGSLVVLRTPPSLISFTFEDDLATVVPATWMHFGYADLTELLELYNSRNTASTTREVLRQPANQNATTV</sequence>
<gene>
    <name evidence="2" type="ORF">BV898_17771</name>
</gene>
<keyword evidence="3" id="KW-1185">Reference proteome</keyword>
<dbReference type="OrthoDB" id="10554800at2759"/>
<dbReference type="EMBL" id="MTYJ01000315">
    <property type="protein sequence ID" value="OWA53338.1"/>
    <property type="molecule type" value="Genomic_DNA"/>
</dbReference>
<organism evidence="2 3">
    <name type="scientific">Hypsibius exemplaris</name>
    <name type="common">Freshwater tardigrade</name>
    <dbReference type="NCBI Taxonomy" id="2072580"/>
    <lineage>
        <taxon>Eukaryota</taxon>
        <taxon>Metazoa</taxon>
        <taxon>Ecdysozoa</taxon>
        <taxon>Tardigrada</taxon>
        <taxon>Eutardigrada</taxon>
        <taxon>Parachela</taxon>
        <taxon>Hypsibioidea</taxon>
        <taxon>Hypsibiidae</taxon>
        <taxon>Hypsibius</taxon>
    </lineage>
</organism>
<evidence type="ECO:0000313" key="3">
    <source>
        <dbReference type="Proteomes" id="UP000192578"/>
    </source>
</evidence>
<reference evidence="3" key="1">
    <citation type="submission" date="2017-01" db="EMBL/GenBank/DDBJ databases">
        <title>Comparative genomics of anhydrobiosis in the tardigrade Hypsibius dujardini.</title>
        <authorList>
            <person name="Yoshida Y."/>
            <person name="Koutsovoulos G."/>
            <person name="Laetsch D."/>
            <person name="Stevens L."/>
            <person name="Kumar S."/>
            <person name="Horikawa D."/>
            <person name="Ishino K."/>
            <person name="Komine S."/>
            <person name="Tomita M."/>
            <person name="Blaxter M."/>
            <person name="Arakawa K."/>
        </authorList>
    </citation>
    <scope>NUCLEOTIDE SEQUENCE [LARGE SCALE GENOMIC DNA]</scope>
    <source>
        <strain evidence="3">Z151</strain>
    </source>
</reference>
<evidence type="ECO:0000256" key="1">
    <source>
        <dbReference type="SAM" id="SignalP"/>
    </source>
</evidence>
<protein>
    <submittedName>
        <fullName evidence="2">Uncharacterized protein</fullName>
    </submittedName>
</protein>
<comment type="caution">
    <text evidence="2">The sequence shown here is derived from an EMBL/GenBank/DDBJ whole genome shotgun (WGS) entry which is preliminary data.</text>
</comment>
<name>A0A9X6NHV1_HYPEX</name>
<proteinExistence type="predicted"/>
<evidence type="ECO:0000313" key="2">
    <source>
        <dbReference type="EMBL" id="OWA53338.1"/>
    </source>
</evidence>
<dbReference type="AlphaFoldDB" id="A0A9X6NHV1"/>
<keyword evidence="1" id="KW-0732">Signal</keyword>
<feature type="signal peptide" evidence="1">
    <location>
        <begin position="1"/>
        <end position="20"/>
    </location>
</feature>
<dbReference type="Proteomes" id="UP000192578">
    <property type="component" value="Unassembled WGS sequence"/>
</dbReference>